<feature type="domain" description="Sodium/calcium exchanger membrane region" evidence="12">
    <location>
        <begin position="323"/>
        <end position="488"/>
    </location>
</feature>
<dbReference type="InterPro" id="IPR036112">
    <property type="entry name" value="ComA_synth_sf"/>
</dbReference>
<keyword evidence="5" id="KW-0597">Phosphoprotein</keyword>
<evidence type="ECO:0000256" key="6">
    <source>
        <dbReference type="ARBA" id="ARBA00022692"/>
    </source>
</evidence>
<sequence length="799" mass="88707">MNPFKIYARSVNRLSPISRQFIRQMSSGKTHISIPYYTPLGPYHTHNGGQTYLIKLLDNIGLDKIESIKFDGPVYSLFPDSALKETIELIHRRNIEVSTGGLLEQLCVLGTGIKDSSLSTKIYLKKCKEVGFDYLEINNLFDNIILERSYLSRIVNNANSIGLKLKAKICIFKANMGIPGIQIFKTANKVARCLNYSDDESSDDSDSDNYNGTVDDVMKKIHDQYDFLTTLIKGSNILIASDGIFQNIPLIGHKKEQWFANILDRMTSDQKFENVTYEAPNPEIFTFLLDRYSSNINLLVDYSHAYHVSRLRKVIPLSYFIGMAVASISAQSSAGLGAVINATFGSIVEIILYAITLVEGKGKVAEGSIIGSLMAGVLLMPGVSMISSGFKRKEQKFNAKSAGVTSTMLIMAIIGALTPTLFFQTYAPYEMTCVPCKGYTQLTDECQLCTHVQVDPTSTSLYKERVKPLMLFCSVILVLSYVIGLWFTLRTHAALVWQTGHHANTFVDNSNSRSTSIYKKIVPEYILQQLLPHPNPHDTPSQHLHPSNSHSNTLHPSSHNASTTSTLPQRPNSVPGPSSHPIVQNNIHNLDHLATLTSQGHFIPSNASLIRFAHEPEEEEEPSGHDSPNWSKVKSGIVLLSCTALYSLIAEILVGNVGVVLNNFTVTEKFLGLTLFALVPNVTEFVNAMSFALYGNIALSMEIGSAYALQVCLLQIPAMVAFSAWYNSDRSDEEDISNKTFTLVFPRWDVFSVVFSVFLLTYTYIEGKSNYFKGSILILSYSVLMAGFFYAPDNGDKNY</sequence>
<evidence type="ECO:0000313" key="13">
    <source>
        <dbReference type="EMBL" id="CAG8558876.1"/>
    </source>
</evidence>
<dbReference type="InterPro" id="IPR004837">
    <property type="entry name" value="NaCa_Exmemb"/>
</dbReference>
<evidence type="ECO:0000256" key="5">
    <source>
        <dbReference type="ARBA" id="ARBA00022553"/>
    </source>
</evidence>
<comment type="similarity">
    <text evidence="2">Belongs to the Ca(2+):cation antiporter (CaCA) (TC 2.A.19) family.</text>
</comment>
<evidence type="ECO:0000256" key="3">
    <source>
        <dbReference type="ARBA" id="ARBA00010424"/>
    </source>
</evidence>
<evidence type="ECO:0000259" key="12">
    <source>
        <dbReference type="Pfam" id="PF01699"/>
    </source>
</evidence>
<evidence type="ECO:0000256" key="1">
    <source>
        <dbReference type="ARBA" id="ARBA00004127"/>
    </source>
</evidence>
<dbReference type="InterPro" id="IPR003830">
    <property type="entry name" value="ComA_synth"/>
</dbReference>
<dbReference type="PANTHER" id="PTHR31503:SF10">
    <property type="entry name" value="VNX1 PROTEIN"/>
    <property type="match status" value="1"/>
</dbReference>
<feature type="compositionally biased region" description="Polar residues" evidence="10">
    <location>
        <begin position="538"/>
        <end position="584"/>
    </location>
</feature>
<reference evidence="13" key="1">
    <citation type="submission" date="2021-06" db="EMBL/GenBank/DDBJ databases">
        <authorList>
            <person name="Kallberg Y."/>
            <person name="Tangrot J."/>
            <person name="Rosling A."/>
        </authorList>
    </citation>
    <scope>NUCLEOTIDE SEQUENCE</scope>
    <source>
        <strain evidence="13">87-6 pot B 2015</strain>
    </source>
</reference>
<keyword evidence="8" id="KW-0406">Ion transport</keyword>
<feature type="transmembrane region" description="Helical" evidence="11">
    <location>
        <begin position="369"/>
        <end position="390"/>
    </location>
</feature>
<feature type="transmembrane region" description="Helical" evidence="11">
    <location>
        <begin position="336"/>
        <end position="357"/>
    </location>
</feature>
<feature type="transmembrane region" description="Helical" evidence="11">
    <location>
        <begin position="469"/>
        <end position="489"/>
    </location>
</feature>
<evidence type="ECO:0000256" key="4">
    <source>
        <dbReference type="ARBA" id="ARBA00022448"/>
    </source>
</evidence>
<dbReference type="PANTHER" id="PTHR31503">
    <property type="entry name" value="VACUOLAR CALCIUM ION TRANSPORTER"/>
    <property type="match status" value="1"/>
</dbReference>
<feature type="domain" description="Sodium/calcium exchanger membrane region" evidence="12">
    <location>
        <begin position="637"/>
        <end position="788"/>
    </location>
</feature>
<feature type="transmembrane region" description="Helical" evidence="11">
    <location>
        <begin position="402"/>
        <end position="422"/>
    </location>
</feature>
<feature type="transmembrane region" description="Helical" evidence="11">
    <location>
        <begin position="673"/>
        <end position="694"/>
    </location>
</feature>
<proteinExistence type="inferred from homology"/>
<dbReference type="Gene3D" id="1.20.1420.30">
    <property type="entry name" value="NCX, central ion-binding region"/>
    <property type="match status" value="2"/>
</dbReference>
<keyword evidence="9 11" id="KW-0472">Membrane</keyword>
<dbReference type="GO" id="GO:0006874">
    <property type="term" value="P:intracellular calcium ion homeostasis"/>
    <property type="evidence" value="ECO:0007669"/>
    <property type="project" value="TreeGrafter"/>
</dbReference>
<gene>
    <name evidence="13" type="ORF">FMOSSE_LOCUS6854</name>
</gene>
<dbReference type="EMBL" id="CAJVPP010001495">
    <property type="protein sequence ID" value="CAG8558876.1"/>
    <property type="molecule type" value="Genomic_DNA"/>
</dbReference>
<organism evidence="13 14">
    <name type="scientific">Funneliformis mosseae</name>
    <name type="common">Endomycorrhizal fungus</name>
    <name type="synonym">Glomus mosseae</name>
    <dbReference type="NCBI Taxonomy" id="27381"/>
    <lineage>
        <taxon>Eukaryota</taxon>
        <taxon>Fungi</taxon>
        <taxon>Fungi incertae sedis</taxon>
        <taxon>Mucoromycota</taxon>
        <taxon>Glomeromycotina</taxon>
        <taxon>Glomeromycetes</taxon>
        <taxon>Glomerales</taxon>
        <taxon>Glomeraceae</taxon>
        <taxon>Funneliformis</taxon>
    </lineage>
</organism>
<keyword evidence="6 11" id="KW-0812">Transmembrane</keyword>
<dbReference type="InterPro" id="IPR013785">
    <property type="entry name" value="Aldolase_TIM"/>
</dbReference>
<dbReference type="InterPro" id="IPR044880">
    <property type="entry name" value="NCX_ion-bd_dom_sf"/>
</dbReference>
<dbReference type="Pfam" id="PF02679">
    <property type="entry name" value="ComA"/>
    <property type="match status" value="1"/>
</dbReference>
<evidence type="ECO:0000256" key="8">
    <source>
        <dbReference type="ARBA" id="ARBA00023065"/>
    </source>
</evidence>
<evidence type="ECO:0000256" key="7">
    <source>
        <dbReference type="ARBA" id="ARBA00022989"/>
    </source>
</evidence>
<dbReference type="InterPro" id="IPR004713">
    <property type="entry name" value="CaH_exchang"/>
</dbReference>
<evidence type="ECO:0000313" key="14">
    <source>
        <dbReference type="Proteomes" id="UP000789375"/>
    </source>
</evidence>
<evidence type="ECO:0000256" key="10">
    <source>
        <dbReference type="SAM" id="MobiDB-lite"/>
    </source>
</evidence>
<keyword evidence="7 11" id="KW-1133">Transmembrane helix</keyword>
<evidence type="ECO:0000256" key="11">
    <source>
        <dbReference type="SAM" id="Phobius"/>
    </source>
</evidence>
<accession>A0A9N9BBB2</accession>
<evidence type="ECO:0000256" key="9">
    <source>
        <dbReference type="ARBA" id="ARBA00023136"/>
    </source>
</evidence>
<keyword evidence="4" id="KW-0813">Transport</keyword>
<feature type="transmembrane region" description="Helical" evidence="11">
    <location>
        <begin position="706"/>
        <end position="726"/>
    </location>
</feature>
<dbReference type="Pfam" id="PF01699">
    <property type="entry name" value="Na_Ca_ex"/>
    <property type="match status" value="2"/>
</dbReference>
<name>A0A9N9BBB2_FUNMO</name>
<dbReference type="Gene3D" id="3.20.20.70">
    <property type="entry name" value="Aldolase class I"/>
    <property type="match status" value="1"/>
</dbReference>
<feature type="region of interest" description="Disordered" evidence="10">
    <location>
        <begin position="531"/>
        <end position="584"/>
    </location>
</feature>
<dbReference type="SUPFAM" id="SSF102110">
    <property type="entry name" value="(2r)-phospho-3-sulfolactate synthase ComA"/>
    <property type="match status" value="1"/>
</dbReference>
<dbReference type="FunFam" id="1.20.1420.30:FF:000014">
    <property type="entry name" value="Cation/H+ exchanger protein 2"/>
    <property type="match status" value="1"/>
</dbReference>
<evidence type="ECO:0000256" key="2">
    <source>
        <dbReference type="ARBA" id="ARBA00008170"/>
    </source>
</evidence>
<protein>
    <submittedName>
        <fullName evidence="13">7577_t:CDS:1</fullName>
    </submittedName>
</protein>
<feature type="transmembrane region" description="Helical" evidence="11">
    <location>
        <begin position="637"/>
        <end position="661"/>
    </location>
</feature>
<feature type="transmembrane region" description="Helical" evidence="11">
    <location>
        <begin position="746"/>
        <end position="765"/>
    </location>
</feature>
<dbReference type="Proteomes" id="UP000789375">
    <property type="component" value="Unassembled WGS sequence"/>
</dbReference>
<comment type="caution">
    <text evidence="13">The sequence shown here is derived from an EMBL/GenBank/DDBJ whole genome shotgun (WGS) entry which is preliminary data.</text>
</comment>
<comment type="subcellular location">
    <subcellularLocation>
        <location evidence="1">Endomembrane system</location>
        <topology evidence="1">Multi-pass membrane protein</topology>
    </subcellularLocation>
</comment>
<comment type="similarity">
    <text evidence="3">Belongs to the phosphosulfolactate synthase family.</text>
</comment>
<keyword evidence="14" id="KW-1185">Reference proteome</keyword>
<dbReference type="GO" id="GO:0005774">
    <property type="term" value="C:vacuolar membrane"/>
    <property type="evidence" value="ECO:0007669"/>
    <property type="project" value="UniProtKB-ARBA"/>
</dbReference>
<dbReference type="GO" id="GO:0015369">
    <property type="term" value="F:calcium:proton antiporter activity"/>
    <property type="evidence" value="ECO:0007669"/>
    <property type="project" value="TreeGrafter"/>
</dbReference>
<dbReference type="GO" id="GO:0012505">
    <property type="term" value="C:endomembrane system"/>
    <property type="evidence" value="ECO:0007669"/>
    <property type="project" value="UniProtKB-SubCell"/>
</dbReference>
<feature type="transmembrane region" description="Helical" evidence="11">
    <location>
        <begin position="772"/>
        <end position="791"/>
    </location>
</feature>
<dbReference type="AlphaFoldDB" id="A0A9N9BBB2"/>